<evidence type="ECO:0000256" key="1">
    <source>
        <dbReference type="SAM" id="MobiDB-lite"/>
    </source>
</evidence>
<evidence type="ECO:0000313" key="2">
    <source>
        <dbReference type="EMBL" id="MVB11337.1"/>
    </source>
</evidence>
<protein>
    <submittedName>
        <fullName evidence="2">Uncharacterized protein</fullName>
    </submittedName>
</protein>
<comment type="caution">
    <text evidence="2">The sequence shown here is derived from an EMBL/GenBank/DDBJ whole genome shotgun (WGS) entry which is preliminary data.</text>
</comment>
<dbReference type="RefSeq" id="WP_156990584.1">
    <property type="nucleotide sequence ID" value="NZ_VWXL01000053.1"/>
</dbReference>
<dbReference type="AlphaFoldDB" id="A0A6N8I0U9"/>
<organism evidence="2 3">
    <name type="scientific">Caproicibacter fermentans</name>
    <dbReference type="NCBI Taxonomy" id="2576756"/>
    <lineage>
        <taxon>Bacteria</taxon>
        <taxon>Bacillati</taxon>
        <taxon>Bacillota</taxon>
        <taxon>Clostridia</taxon>
        <taxon>Eubacteriales</taxon>
        <taxon>Acutalibacteraceae</taxon>
        <taxon>Caproicibacter</taxon>
    </lineage>
</organism>
<proteinExistence type="predicted"/>
<evidence type="ECO:0000313" key="3">
    <source>
        <dbReference type="Proteomes" id="UP000469440"/>
    </source>
</evidence>
<feature type="region of interest" description="Disordered" evidence="1">
    <location>
        <begin position="313"/>
        <end position="335"/>
    </location>
</feature>
<dbReference type="OrthoDB" id="9790489at2"/>
<accession>A0A6N8I0U9</accession>
<keyword evidence="3" id="KW-1185">Reference proteome</keyword>
<feature type="compositionally biased region" description="Polar residues" evidence="1">
    <location>
        <begin position="318"/>
        <end position="335"/>
    </location>
</feature>
<reference evidence="2 3" key="1">
    <citation type="submission" date="2019-09" db="EMBL/GenBank/DDBJ databases">
        <title>Genome sequence of Clostridium sp. EA1.</title>
        <authorList>
            <person name="Poehlein A."/>
            <person name="Bengelsdorf F.R."/>
            <person name="Daniel R."/>
        </authorList>
    </citation>
    <scope>NUCLEOTIDE SEQUENCE [LARGE SCALE GENOMIC DNA]</scope>
    <source>
        <strain evidence="2 3">EA1</strain>
    </source>
</reference>
<name>A0A6N8I0U9_9FIRM</name>
<sequence>MSNYKKSAEGMFTTQDGNRMFLSSEFAYDLIKFDDYKIDKLAYPGICALAYTNIDNIPVSEIEITESGKKRFDADLITNHVKANDPNLFFSLLNLIDKAGKIPFGNESRIELFISEQQINLAIEWAKKYGIPFESDITKSIDCDLDIPTQGTDNNLGIPANKGNSIPYERRNDFKYICEHAAPPLIPNAPVNNTVKKEGFRIGTFYSYLNDLKHNFETVKEMQHLSAGQSEYADYFTIMLSKTKFTCEIKYENGFKYYIKAANVFDAAQYQLIMLMANPSGENIRRCACCGEWYQPTRKNNNYCPLCSPQKAYKRRQSSNTKEVSDNGNNPEAGK</sequence>
<dbReference type="Proteomes" id="UP000469440">
    <property type="component" value="Unassembled WGS sequence"/>
</dbReference>
<gene>
    <name evidence="2" type="ORF">CAFE_20500</name>
</gene>
<dbReference type="EMBL" id="VWXL01000053">
    <property type="protein sequence ID" value="MVB11337.1"/>
    <property type="molecule type" value="Genomic_DNA"/>
</dbReference>